<evidence type="ECO:0000256" key="3">
    <source>
        <dbReference type="ARBA" id="ARBA00022729"/>
    </source>
</evidence>
<dbReference type="CDD" id="cd13517">
    <property type="entry name" value="PBP2_ModA3_like"/>
    <property type="match status" value="1"/>
</dbReference>
<accession>A0A9D2WPH2</accession>
<dbReference type="OrthoDB" id="9786399at2"/>
<feature type="binding site" evidence="4">
    <location>
        <position position="191"/>
    </location>
    <ligand>
        <name>molybdate</name>
        <dbReference type="ChEBI" id="CHEBI:36264"/>
    </ligand>
</feature>
<evidence type="ECO:0000313" key="6">
    <source>
        <dbReference type="Proteomes" id="UP000798488"/>
    </source>
</evidence>
<dbReference type="InterPro" id="IPR005950">
    <property type="entry name" value="ModA"/>
</dbReference>
<proteinExistence type="inferred from homology"/>
<dbReference type="PANTHER" id="PTHR30632:SF0">
    <property type="entry name" value="SULFATE-BINDING PROTEIN"/>
    <property type="match status" value="1"/>
</dbReference>
<dbReference type="Pfam" id="PF13531">
    <property type="entry name" value="SBP_bac_11"/>
    <property type="match status" value="1"/>
</dbReference>
<name>A0A9D2WPH2_9FIRM</name>
<organism evidence="5 6">
    <name type="scientific">Sporotomaculum syntrophicum</name>
    <dbReference type="NCBI Taxonomy" id="182264"/>
    <lineage>
        <taxon>Bacteria</taxon>
        <taxon>Bacillati</taxon>
        <taxon>Bacillota</taxon>
        <taxon>Clostridia</taxon>
        <taxon>Eubacteriales</taxon>
        <taxon>Desulfallaceae</taxon>
        <taxon>Sporotomaculum</taxon>
    </lineage>
</organism>
<dbReference type="NCBIfam" id="TIGR01256">
    <property type="entry name" value="modA"/>
    <property type="match status" value="1"/>
</dbReference>
<gene>
    <name evidence="5" type="ORF">SPSYN_02526</name>
</gene>
<evidence type="ECO:0000256" key="2">
    <source>
        <dbReference type="ARBA" id="ARBA00022723"/>
    </source>
</evidence>
<reference evidence="5" key="1">
    <citation type="submission" date="2016-02" db="EMBL/GenBank/DDBJ databases">
        <title>Draft Genome Sequence of Sporotomaculum syntrophicum Strain FB, a Syntrophic Benzoate Degrader.</title>
        <authorList>
            <person name="Nobu M.K."/>
            <person name="Narihiro T."/>
            <person name="Qiu Y.-L."/>
            <person name="Ohashi A."/>
            <person name="Liu W.-T."/>
            <person name="Yuji S."/>
        </authorList>
    </citation>
    <scope>NUCLEOTIDE SEQUENCE</scope>
    <source>
        <strain evidence="5">FB</strain>
    </source>
</reference>
<sequence length="276" mass="30416">MSRLLKIVSLIMLVALVFFSGGCSSSEKPEDRATKANNLANTGNSVKESITVYSGAGLRKPIEELGKMFQEKTGVEVQFTYGGTAQLISQILMVEKGDVFLPGDIEELKPLREKDIIAHEKSVVFHIPILAVPQGNPANIKSLVDLTQPGVKVVLGDPEANPIGKLANKVLKDKGLFAQIEPNVVARAMTVNEMFAYIAMQQVDASIIWEDNLIGNEKIEMVPTEEFKNYVKEVPAVSLQYSEHPQLAEQFVDYVASKDGIKVWQKWGFKPTAEVK</sequence>
<dbReference type="GO" id="GO:0030973">
    <property type="term" value="F:molybdate ion binding"/>
    <property type="evidence" value="ECO:0007669"/>
    <property type="project" value="TreeGrafter"/>
</dbReference>
<dbReference type="PIRSF" id="PIRSF004846">
    <property type="entry name" value="ModA"/>
    <property type="match status" value="1"/>
</dbReference>
<dbReference type="PROSITE" id="PS51257">
    <property type="entry name" value="PROKAR_LIPOPROTEIN"/>
    <property type="match status" value="1"/>
</dbReference>
<dbReference type="AlphaFoldDB" id="A0A9D2WPH2"/>
<dbReference type="Gene3D" id="3.40.190.10">
    <property type="entry name" value="Periplasmic binding protein-like II"/>
    <property type="match status" value="2"/>
</dbReference>
<dbReference type="GO" id="GO:0015689">
    <property type="term" value="P:molybdate ion transport"/>
    <property type="evidence" value="ECO:0007669"/>
    <property type="project" value="InterPro"/>
</dbReference>
<comment type="similarity">
    <text evidence="1">Belongs to the bacterial solute-binding protein ModA family.</text>
</comment>
<dbReference type="SUPFAM" id="SSF53850">
    <property type="entry name" value="Periplasmic binding protein-like II"/>
    <property type="match status" value="1"/>
</dbReference>
<dbReference type="PANTHER" id="PTHR30632">
    <property type="entry name" value="MOLYBDATE-BINDING PERIPLASMIC PROTEIN"/>
    <property type="match status" value="1"/>
</dbReference>
<protein>
    <submittedName>
        <fullName evidence="5">Binding protein</fullName>
    </submittedName>
</protein>
<keyword evidence="4" id="KW-0500">Molybdenum</keyword>
<dbReference type="InterPro" id="IPR050682">
    <property type="entry name" value="ModA/WtpA"/>
</dbReference>
<feature type="binding site" evidence="4">
    <location>
        <position position="84"/>
    </location>
    <ligand>
        <name>molybdate</name>
        <dbReference type="ChEBI" id="CHEBI:36264"/>
    </ligand>
</feature>
<keyword evidence="3" id="KW-0732">Signal</keyword>
<evidence type="ECO:0000256" key="4">
    <source>
        <dbReference type="PIRSR" id="PIRSR004846-1"/>
    </source>
</evidence>
<comment type="caution">
    <text evidence="5">The sequence shown here is derived from an EMBL/GenBank/DDBJ whole genome shotgun (WGS) entry which is preliminary data.</text>
</comment>
<keyword evidence="6" id="KW-1185">Reference proteome</keyword>
<evidence type="ECO:0000256" key="1">
    <source>
        <dbReference type="ARBA" id="ARBA00009175"/>
    </source>
</evidence>
<dbReference type="EMBL" id="LSRS01000005">
    <property type="protein sequence ID" value="KAF1084740.1"/>
    <property type="molecule type" value="Genomic_DNA"/>
</dbReference>
<evidence type="ECO:0000313" key="5">
    <source>
        <dbReference type="EMBL" id="KAF1084740.1"/>
    </source>
</evidence>
<keyword evidence="2 4" id="KW-0479">Metal-binding</keyword>
<dbReference type="GO" id="GO:0046872">
    <property type="term" value="F:metal ion binding"/>
    <property type="evidence" value="ECO:0007669"/>
    <property type="project" value="UniProtKB-KW"/>
</dbReference>
<dbReference type="RefSeq" id="WP_161822784.1">
    <property type="nucleotide sequence ID" value="NZ_LSRS01000005.1"/>
</dbReference>
<dbReference type="Proteomes" id="UP000798488">
    <property type="component" value="Unassembled WGS sequence"/>
</dbReference>